<evidence type="ECO:0000313" key="2">
    <source>
        <dbReference type="EMBL" id="RYN90006.1"/>
    </source>
</evidence>
<feature type="region of interest" description="Disordered" evidence="1">
    <location>
        <begin position="1"/>
        <end position="34"/>
    </location>
</feature>
<accession>A0ABY0FUL8</accession>
<reference evidence="3" key="1">
    <citation type="journal article" date="2019" name="bioRxiv">
        <title>Genomics, evolutionary history and diagnostics of the Alternaria alternata species group including apple and Asian pear pathotypes.</title>
        <authorList>
            <person name="Armitage A.D."/>
            <person name="Cockerton H.M."/>
            <person name="Sreenivasaprasad S."/>
            <person name="Woodhall J.W."/>
            <person name="Lane C.R."/>
            <person name="Harrison R.J."/>
            <person name="Clarkson J.P."/>
        </authorList>
    </citation>
    <scope>NUCLEOTIDE SEQUENCE [LARGE SCALE GENOMIC DNA]</scope>
    <source>
        <strain evidence="3">FERA 635</strain>
    </source>
</reference>
<sequence length="122" mass="13729">MGFGTTLKKWKSTFSPAKLSTQPDRLSKHTQSEEDLVSMQLPLPRYNAQLHSHSEAALHRPTSQIVCHSPLDKRNRAGKGKSRRSKDDQSERGGGENKRHTTTTRVLFSSTQFDMVNVKKPA</sequence>
<dbReference type="Proteomes" id="UP000293195">
    <property type="component" value="Unassembled WGS sequence"/>
</dbReference>
<feature type="compositionally biased region" description="Polar residues" evidence="1">
    <location>
        <begin position="12"/>
        <end position="24"/>
    </location>
</feature>
<keyword evidence="3" id="KW-1185">Reference proteome</keyword>
<comment type="caution">
    <text evidence="2">The sequence shown here is derived from an EMBL/GenBank/DDBJ whole genome shotgun (WGS) entry which is preliminary data.</text>
</comment>
<feature type="compositionally biased region" description="Basic and acidic residues" evidence="1">
    <location>
        <begin position="85"/>
        <end position="99"/>
    </location>
</feature>
<gene>
    <name evidence="2" type="ORF">AA0119_g11316</name>
</gene>
<dbReference type="EMBL" id="PDXF01000083">
    <property type="protein sequence ID" value="RYN90006.1"/>
    <property type="molecule type" value="Genomic_DNA"/>
</dbReference>
<evidence type="ECO:0000313" key="3">
    <source>
        <dbReference type="Proteomes" id="UP000293195"/>
    </source>
</evidence>
<organism evidence="2 3">
    <name type="scientific">Alternaria tenuissima</name>
    <dbReference type="NCBI Taxonomy" id="119927"/>
    <lineage>
        <taxon>Eukaryota</taxon>
        <taxon>Fungi</taxon>
        <taxon>Dikarya</taxon>
        <taxon>Ascomycota</taxon>
        <taxon>Pezizomycotina</taxon>
        <taxon>Dothideomycetes</taxon>
        <taxon>Pleosporomycetidae</taxon>
        <taxon>Pleosporales</taxon>
        <taxon>Pleosporineae</taxon>
        <taxon>Pleosporaceae</taxon>
        <taxon>Alternaria</taxon>
        <taxon>Alternaria sect. Alternaria</taxon>
        <taxon>Alternaria alternata complex</taxon>
    </lineage>
</organism>
<feature type="region of interest" description="Disordered" evidence="1">
    <location>
        <begin position="52"/>
        <end position="108"/>
    </location>
</feature>
<proteinExistence type="predicted"/>
<protein>
    <submittedName>
        <fullName evidence="2">Uncharacterized protein</fullName>
    </submittedName>
</protein>
<evidence type="ECO:0000256" key="1">
    <source>
        <dbReference type="SAM" id="MobiDB-lite"/>
    </source>
</evidence>
<name>A0ABY0FUL8_9PLEO</name>